<evidence type="ECO:0000259" key="1">
    <source>
        <dbReference type="PROSITE" id="PS50878"/>
    </source>
</evidence>
<sequence>MNNLMNLISKNKSEAKYTTLISIDIKGAFNSLWWPSIVQTLSADGCPIELINSITDYLDNRNIEFNYGSLSIKHKIQKGCPQGSCLGPFLWSVIANKILNQAWDPATKLQAFADDFIFTITSDNRKDLELKAHQALHKFMDWAFNEKLQISEKKNPSNSIWQKRQY</sequence>
<dbReference type="EMBL" id="BPLR01005168">
    <property type="protein sequence ID" value="GIY00356.1"/>
    <property type="molecule type" value="Genomic_DNA"/>
</dbReference>
<dbReference type="PANTHER" id="PTHR19446">
    <property type="entry name" value="REVERSE TRANSCRIPTASES"/>
    <property type="match status" value="1"/>
</dbReference>
<proteinExistence type="predicted"/>
<keyword evidence="3" id="KW-1185">Reference proteome</keyword>
<dbReference type="InterPro" id="IPR043502">
    <property type="entry name" value="DNA/RNA_pol_sf"/>
</dbReference>
<reference evidence="2 3" key="1">
    <citation type="submission" date="2021-06" db="EMBL/GenBank/DDBJ databases">
        <title>Caerostris extrusa draft genome.</title>
        <authorList>
            <person name="Kono N."/>
            <person name="Arakawa K."/>
        </authorList>
    </citation>
    <scope>NUCLEOTIDE SEQUENCE [LARGE SCALE GENOMIC DNA]</scope>
</reference>
<gene>
    <name evidence="2" type="ORF">CEXT_145341</name>
</gene>
<dbReference type="GO" id="GO:0071897">
    <property type="term" value="P:DNA biosynthetic process"/>
    <property type="evidence" value="ECO:0007669"/>
    <property type="project" value="UniProtKB-ARBA"/>
</dbReference>
<feature type="domain" description="Reverse transcriptase" evidence="1">
    <location>
        <begin position="1"/>
        <end position="166"/>
    </location>
</feature>
<accession>A0AAV4PWP4</accession>
<evidence type="ECO:0000313" key="3">
    <source>
        <dbReference type="Proteomes" id="UP001054945"/>
    </source>
</evidence>
<organism evidence="2 3">
    <name type="scientific">Caerostris extrusa</name>
    <name type="common">Bark spider</name>
    <name type="synonym">Caerostris bankana</name>
    <dbReference type="NCBI Taxonomy" id="172846"/>
    <lineage>
        <taxon>Eukaryota</taxon>
        <taxon>Metazoa</taxon>
        <taxon>Ecdysozoa</taxon>
        <taxon>Arthropoda</taxon>
        <taxon>Chelicerata</taxon>
        <taxon>Arachnida</taxon>
        <taxon>Araneae</taxon>
        <taxon>Araneomorphae</taxon>
        <taxon>Entelegynae</taxon>
        <taxon>Araneoidea</taxon>
        <taxon>Araneidae</taxon>
        <taxon>Caerostris</taxon>
    </lineage>
</organism>
<evidence type="ECO:0000313" key="2">
    <source>
        <dbReference type="EMBL" id="GIY00356.1"/>
    </source>
</evidence>
<dbReference type="SUPFAM" id="SSF56672">
    <property type="entry name" value="DNA/RNA polymerases"/>
    <property type="match status" value="1"/>
</dbReference>
<dbReference type="AlphaFoldDB" id="A0AAV4PWP4"/>
<protein>
    <recommendedName>
        <fullName evidence="1">Reverse transcriptase domain-containing protein</fullName>
    </recommendedName>
</protein>
<dbReference type="PROSITE" id="PS50878">
    <property type="entry name" value="RT_POL"/>
    <property type="match status" value="1"/>
</dbReference>
<dbReference type="Pfam" id="PF00078">
    <property type="entry name" value="RVT_1"/>
    <property type="match status" value="1"/>
</dbReference>
<name>A0AAV4PWP4_CAEEX</name>
<dbReference type="Proteomes" id="UP001054945">
    <property type="component" value="Unassembled WGS sequence"/>
</dbReference>
<comment type="caution">
    <text evidence="2">The sequence shown here is derived from an EMBL/GenBank/DDBJ whole genome shotgun (WGS) entry which is preliminary data.</text>
</comment>
<dbReference type="InterPro" id="IPR000477">
    <property type="entry name" value="RT_dom"/>
</dbReference>